<dbReference type="EMBL" id="LWDX02067784">
    <property type="protein sequence ID" value="OEL15145.1"/>
    <property type="molecule type" value="Genomic_DNA"/>
</dbReference>
<dbReference type="GO" id="GO:0004553">
    <property type="term" value="F:hydrolase activity, hydrolyzing O-glycosyl compounds"/>
    <property type="evidence" value="ECO:0007669"/>
    <property type="project" value="InterPro"/>
</dbReference>
<dbReference type="GO" id="GO:0005975">
    <property type="term" value="P:carbohydrate metabolic process"/>
    <property type="evidence" value="ECO:0007669"/>
    <property type="project" value="InterPro"/>
</dbReference>
<dbReference type="OrthoDB" id="1733515at2759"/>
<dbReference type="AlphaFoldDB" id="A0A1E5UQQ3"/>
<accession>A0A1E5UQQ3</accession>
<dbReference type="Proteomes" id="UP000095767">
    <property type="component" value="Unassembled WGS sequence"/>
</dbReference>
<evidence type="ECO:0000313" key="2">
    <source>
        <dbReference type="Proteomes" id="UP000095767"/>
    </source>
</evidence>
<dbReference type="PANTHER" id="PTHR31490:SF48">
    <property type="entry name" value="OS10G0351600 PROTEIN"/>
    <property type="match status" value="1"/>
</dbReference>
<reference evidence="1 2" key="1">
    <citation type="submission" date="2016-09" db="EMBL/GenBank/DDBJ databases">
        <title>The draft genome of Dichanthelium oligosanthes: A C3 panicoid grass species.</title>
        <authorList>
            <person name="Studer A.J."/>
            <person name="Schnable J.C."/>
            <person name="Brutnell T.P."/>
        </authorList>
    </citation>
    <scope>NUCLEOTIDE SEQUENCE [LARGE SCALE GENOMIC DNA]</scope>
    <source>
        <strain evidence="2">cv. Kellogg 1175</strain>
        <tissue evidence="1">Leaf</tissue>
    </source>
</reference>
<name>A0A1E5UQQ3_9POAL</name>
<proteinExistence type="predicted"/>
<dbReference type="InterPro" id="IPR044846">
    <property type="entry name" value="GH10"/>
</dbReference>
<dbReference type="PANTHER" id="PTHR31490">
    <property type="entry name" value="GLYCOSYL HYDROLASE"/>
    <property type="match status" value="1"/>
</dbReference>
<dbReference type="STRING" id="888268.A0A1E5UQQ3"/>
<organism evidence="1 2">
    <name type="scientific">Dichanthelium oligosanthes</name>
    <dbReference type="NCBI Taxonomy" id="888268"/>
    <lineage>
        <taxon>Eukaryota</taxon>
        <taxon>Viridiplantae</taxon>
        <taxon>Streptophyta</taxon>
        <taxon>Embryophyta</taxon>
        <taxon>Tracheophyta</taxon>
        <taxon>Spermatophyta</taxon>
        <taxon>Magnoliopsida</taxon>
        <taxon>Liliopsida</taxon>
        <taxon>Poales</taxon>
        <taxon>Poaceae</taxon>
        <taxon>PACMAD clade</taxon>
        <taxon>Panicoideae</taxon>
        <taxon>Panicodae</taxon>
        <taxon>Paniceae</taxon>
        <taxon>Dichantheliinae</taxon>
        <taxon>Dichanthelium</taxon>
    </lineage>
</organism>
<gene>
    <name evidence="1" type="ORF">BAE44_0023837</name>
</gene>
<protein>
    <submittedName>
        <fullName evidence="1">Uncharacterized protein</fullName>
    </submittedName>
</protein>
<comment type="caution">
    <text evidence="1">The sequence shown here is derived from an EMBL/GenBank/DDBJ whole genome shotgun (WGS) entry which is preliminary data.</text>
</comment>
<keyword evidence="2" id="KW-1185">Reference proteome</keyword>
<evidence type="ECO:0000313" key="1">
    <source>
        <dbReference type="EMBL" id="OEL15145.1"/>
    </source>
</evidence>
<sequence>MWAAWYSRGCYVMCLTDNNFRNLPVGDVVDKLIAEWNTHPKVATADANGVVKLDLVEGQYNFTVTHPSLKAPAVHAVTVDVSSSPLEHVIDIKV</sequence>